<sequence length="200" mass="22836">MAIIFANENSSRINLSALFVIRGIQYAFAFHTMLYAFYRNIVRVNGEDKYLVNIGYIWMFVTLGVSLAATLMTNNISWRFYDIRDFKNIYNVVAVTMLSSWGFIAIIILLYIKNRQHFSVDSETTVIIYIFLVLIQTITTTVTMYRYAGNDDIRSAFDFFLIDLPMDIAIIIAAHRGPVRIGDANINSKSGDLEVNHGSN</sequence>
<evidence type="ECO:0000256" key="1">
    <source>
        <dbReference type="SAM" id="Phobius"/>
    </source>
</evidence>
<reference evidence="2" key="1">
    <citation type="submission" date="2021-01" db="EMBL/GenBank/DDBJ databases">
        <title>Metabolic potential, ecology and presence of endohyphal bacteria is reflected in genomic diversity of Mucoromycotina.</title>
        <authorList>
            <person name="Muszewska A."/>
            <person name="Okrasinska A."/>
            <person name="Steczkiewicz K."/>
            <person name="Drgas O."/>
            <person name="Orlowska M."/>
            <person name="Perlinska-Lenart U."/>
            <person name="Aleksandrzak-Piekarczyk T."/>
            <person name="Szatraj K."/>
            <person name="Zielenkiewicz U."/>
            <person name="Pilsyk S."/>
            <person name="Malc E."/>
            <person name="Mieczkowski P."/>
            <person name="Kruszewska J.S."/>
            <person name="Biernat P."/>
            <person name="Pawlowska J."/>
        </authorList>
    </citation>
    <scope>NUCLEOTIDE SEQUENCE</scope>
    <source>
        <strain evidence="2">WA0000018081</strain>
    </source>
</reference>
<accession>A0A8H7SUK0</accession>
<keyword evidence="1" id="KW-1133">Transmembrane helix</keyword>
<feature type="transmembrane region" description="Helical" evidence="1">
    <location>
        <begin position="124"/>
        <end position="147"/>
    </location>
</feature>
<dbReference type="Proteomes" id="UP000613177">
    <property type="component" value="Unassembled WGS sequence"/>
</dbReference>
<dbReference type="EMBL" id="JAEPRE010000007">
    <property type="protein sequence ID" value="KAG2237299.1"/>
    <property type="molecule type" value="Genomic_DNA"/>
</dbReference>
<keyword evidence="1" id="KW-0812">Transmembrane</keyword>
<dbReference type="AlphaFoldDB" id="A0A8H7SUK0"/>
<feature type="transmembrane region" description="Helical" evidence="1">
    <location>
        <begin position="89"/>
        <end position="112"/>
    </location>
</feature>
<evidence type="ECO:0000313" key="2">
    <source>
        <dbReference type="EMBL" id="KAG2237299.1"/>
    </source>
</evidence>
<comment type="caution">
    <text evidence="2">The sequence shown here is derived from an EMBL/GenBank/DDBJ whole genome shotgun (WGS) entry which is preliminary data.</text>
</comment>
<feature type="transmembrane region" description="Helical" evidence="1">
    <location>
        <begin position="50"/>
        <end position="69"/>
    </location>
</feature>
<name>A0A8H7SUK0_9FUNG</name>
<feature type="transmembrane region" description="Helical" evidence="1">
    <location>
        <begin position="15"/>
        <end position="38"/>
    </location>
</feature>
<proteinExistence type="predicted"/>
<keyword evidence="3" id="KW-1185">Reference proteome</keyword>
<gene>
    <name evidence="2" type="ORF">INT48_009032</name>
</gene>
<evidence type="ECO:0000313" key="3">
    <source>
        <dbReference type="Proteomes" id="UP000613177"/>
    </source>
</evidence>
<protein>
    <submittedName>
        <fullName evidence="2">Uncharacterized protein</fullName>
    </submittedName>
</protein>
<keyword evidence="1" id="KW-0472">Membrane</keyword>
<organism evidence="2 3">
    <name type="scientific">Thamnidium elegans</name>
    <dbReference type="NCBI Taxonomy" id="101142"/>
    <lineage>
        <taxon>Eukaryota</taxon>
        <taxon>Fungi</taxon>
        <taxon>Fungi incertae sedis</taxon>
        <taxon>Mucoromycota</taxon>
        <taxon>Mucoromycotina</taxon>
        <taxon>Mucoromycetes</taxon>
        <taxon>Mucorales</taxon>
        <taxon>Mucorineae</taxon>
        <taxon>Mucoraceae</taxon>
        <taxon>Thamnidium</taxon>
    </lineage>
</organism>